<dbReference type="Proteomes" id="UP000074072">
    <property type="component" value="Unassembled WGS sequence"/>
</dbReference>
<feature type="compositionally biased region" description="Polar residues" evidence="1">
    <location>
        <begin position="279"/>
        <end position="310"/>
    </location>
</feature>
<feature type="domain" description="AAA+ ATPase" evidence="2">
    <location>
        <begin position="343"/>
        <end position="531"/>
    </location>
</feature>
<dbReference type="RefSeq" id="WP_058751437.1">
    <property type="nucleotide sequence ID" value="NZ_LDTE01000013.1"/>
</dbReference>
<dbReference type="Pfam" id="PF13481">
    <property type="entry name" value="AAA_25"/>
    <property type="match status" value="1"/>
</dbReference>
<dbReference type="InterPro" id="IPR027417">
    <property type="entry name" value="P-loop_NTPase"/>
</dbReference>
<dbReference type="Pfam" id="PF09250">
    <property type="entry name" value="Prim-Pol"/>
    <property type="match status" value="1"/>
</dbReference>
<reference evidence="4 5" key="1">
    <citation type="journal article" date="2016" name="Front. Microbiol.">
        <title>Genomic Resource of Rice Seed Associated Bacteria.</title>
        <authorList>
            <person name="Midha S."/>
            <person name="Bansal K."/>
            <person name="Sharma S."/>
            <person name="Kumar N."/>
            <person name="Patil P.P."/>
            <person name="Chaudhry V."/>
            <person name="Patil P.B."/>
        </authorList>
    </citation>
    <scope>NUCLEOTIDE SEQUENCE [LARGE SCALE GENOMIC DNA]</scope>
    <source>
        <strain evidence="4 5">SB4</strain>
    </source>
</reference>
<dbReference type="Gene3D" id="3.30.720.160">
    <property type="entry name" value="Bifunctional DNA primase/polymerase, N-terminal"/>
    <property type="match status" value="1"/>
</dbReference>
<dbReference type="PATRIC" id="fig|33051.4.peg.880"/>
<evidence type="ECO:0000313" key="5">
    <source>
        <dbReference type="Proteomes" id="UP000074072"/>
    </source>
</evidence>
<protein>
    <recommendedName>
        <fullName evidence="6">DNA primase/polymerase bifunctional N-terminal domain-containing protein</fullName>
    </recommendedName>
</protein>
<gene>
    <name evidence="4" type="ORF">SB4_03510</name>
</gene>
<dbReference type="OrthoDB" id="1496333at2"/>
<feature type="domain" description="DNA primase/polymerase bifunctional N-terminal" evidence="3">
    <location>
        <begin position="10"/>
        <end position="179"/>
    </location>
</feature>
<dbReference type="SUPFAM" id="SSF56747">
    <property type="entry name" value="Prim-pol domain"/>
    <property type="match status" value="1"/>
</dbReference>
<dbReference type="SMART" id="SM00943">
    <property type="entry name" value="Prim-Pol"/>
    <property type="match status" value="1"/>
</dbReference>
<evidence type="ECO:0000256" key="1">
    <source>
        <dbReference type="SAM" id="MobiDB-lite"/>
    </source>
</evidence>
<organism evidence="4 5">
    <name type="scientific">Sphingomonas sanguinis</name>
    <dbReference type="NCBI Taxonomy" id="33051"/>
    <lineage>
        <taxon>Bacteria</taxon>
        <taxon>Pseudomonadati</taxon>
        <taxon>Pseudomonadota</taxon>
        <taxon>Alphaproteobacteria</taxon>
        <taxon>Sphingomonadales</taxon>
        <taxon>Sphingomonadaceae</taxon>
        <taxon>Sphingomonas</taxon>
    </lineage>
</organism>
<sequence>MINNNPAMWADHYEAGYSVFPLKPNSKRPDVPSWQAYQVRRSSIEEVGAWVDDDPSRNIGIATGAVSGVVVLDLDSPAAAAAATLKGVPPTVEALTPRGRHLYFRYDPSQPITVAVGGSGNSLPQGIDVRGDGGYVVAPGSYYAPTPDELASGKKEGAYAWAPGHSPGEIDPAPLPSWVVEALAKPDPVVCHSVSPGPLPLTQTGGGTAYGNAALQAECEAIRTAISGTRNHQLNRSTYVVAQLVAGGELDAHDARTALESAAAAAGLERSETRATINSGWASGSMQPRSAPTSGTTSLIGQTTPASESTPPVDPLAGMICAADRCRLTPPPREWLIEDWLPVGAVTTLFGDGGVGKSLVAMQMAAAVASGKDLWGHKTSQSPVIAFYCEDDDNELSRRQQSINARMGLGEADLAALFDQSRFGLQSLLGTVDKRTGAYQPNDLFRAIEAKAHATGARLVILDNINMVYGGEANDPGAVTRFMSLLSSLALSINGAVLLLGHTAKAEGSRFSGTMAWSNASRNRLFFGRPDNMAEAARNPDLRRLGRDKSNYAKAGEELDLMWDRGAFVRPSDLSPSLGVTNDQARDDKAFLDLLDELTGKEQALSINKQARNYAPRIMAKDGRYRNADTERRMTQAMARLLNAGAIVEETALPWQTKRRVDATGIARAPEGTQPQASHKVTALLDMLAAKRAA</sequence>
<proteinExistence type="predicted"/>
<evidence type="ECO:0000313" key="4">
    <source>
        <dbReference type="EMBL" id="KTW02418.1"/>
    </source>
</evidence>
<name>A0A147J2B1_9SPHN</name>
<dbReference type="SUPFAM" id="SSF52540">
    <property type="entry name" value="P-loop containing nucleoside triphosphate hydrolases"/>
    <property type="match status" value="1"/>
</dbReference>
<accession>A0A147J2B1</accession>
<dbReference type="AlphaFoldDB" id="A0A147J2B1"/>
<feature type="region of interest" description="Disordered" evidence="1">
    <location>
        <begin position="279"/>
        <end position="313"/>
    </location>
</feature>
<dbReference type="EMBL" id="LDTE01000013">
    <property type="protein sequence ID" value="KTW02418.1"/>
    <property type="molecule type" value="Genomic_DNA"/>
</dbReference>
<dbReference type="Gene3D" id="3.40.50.300">
    <property type="entry name" value="P-loop containing nucleotide triphosphate hydrolases"/>
    <property type="match status" value="1"/>
</dbReference>
<dbReference type="InterPro" id="IPR003593">
    <property type="entry name" value="AAA+_ATPase"/>
</dbReference>
<dbReference type="SMART" id="SM00382">
    <property type="entry name" value="AAA"/>
    <property type="match status" value="1"/>
</dbReference>
<comment type="caution">
    <text evidence="4">The sequence shown here is derived from an EMBL/GenBank/DDBJ whole genome shotgun (WGS) entry which is preliminary data.</text>
</comment>
<evidence type="ECO:0000259" key="2">
    <source>
        <dbReference type="SMART" id="SM00382"/>
    </source>
</evidence>
<evidence type="ECO:0008006" key="6">
    <source>
        <dbReference type="Google" id="ProtNLM"/>
    </source>
</evidence>
<dbReference type="InterPro" id="IPR015330">
    <property type="entry name" value="DNA_primase/pol_bifunc_N"/>
</dbReference>
<dbReference type="CDD" id="cd04859">
    <property type="entry name" value="Prim_Pol"/>
    <property type="match status" value="1"/>
</dbReference>
<evidence type="ECO:0000259" key="3">
    <source>
        <dbReference type="SMART" id="SM00943"/>
    </source>
</evidence>